<dbReference type="InterPro" id="IPR032854">
    <property type="entry name" value="ALKBH3"/>
</dbReference>
<feature type="compositionally biased region" description="Polar residues" evidence="1">
    <location>
        <begin position="215"/>
        <end position="226"/>
    </location>
</feature>
<proteinExistence type="predicted"/>
<gene>
    <name evidence="3" type="ORF">GCM10009836_39100</name>
</gene>
<dbReference type="PANTHER" id="PTHR31212">
    <property type="entry name" value="ALPHA-KETOGLUTARATE-DEPENDENT DIOXYGENASE ALKB HOMOLOG 3"/>
    <property type="match status" value="1"/>
</dbReference>
<dbReference type="Proteomes" id="UP001500449">
    <property type="component" value="Unassembled WGS sequence"/>
</dbReference>
<keyword evidence="4" id="KW-1185">Reference proteome</keyword>
<keyword evidence="3" id="KW-0223">Dioxygenase</keyword>
<dbReference type="Gene3D" id="2.60.120.590">
    <property type="entry name" value="Alpha-ketoglutarate-dependent dioxygenase AlkB-like"/>
    <property type="match status" value="1"/>
</dbReference>
<evidence type="ECO:0000313" key="3">
    <source>
        <dbReference type="EMBL" id="GAA1855232.1"/>
    </source>
</evidence>
<feature type="region of interest" description="Disordered" evidence="1">
    <location>
        <begin position="199"/>
        <end position="226"/>
    </location>
</feature>
<evidence type="ECO:0000313" key="4">
    <source>
        <dbReference type="Proteomes" id="UP001500449"/>
    </source>
</evidence>
<comment type="caution">
    <text evidence="3">The sequence shown here is derived from an EMBL/GenBank/DDBJ whole genome shotgun (WGS) entry which is preliminary data.</text>
</comment>
<accession>A0ABN2N6M8</accession>
<dbReference type="EMBL" id="BAAAQK010000012">
    <property type="protein sequence ID" value="GAA1855232.1"/>
    <property type="molecule type" value="Genomic_DNA"/>
</dbReference>
<dbReference type="InterPro" id="IPR037151">
    <property type="entry name" value="AlkB-like_sf"/>
</dbReference>
<evidence type="ECO:0000259" key="2">
    <source>
        <dbReference type="PROSITE" id="PS51471"/>
    </source>
</evidence>
<dbReference type="PANTHER" id="PTHR31212:SF4">
    <property type="entry name" value="ALPHA-KETOGLUTARATE-DEPENDENT DIOXYGENASE ALKB HOMOLOG 3"/>
    <property type="match status" value="1"/>
</dbReference>
<feature type="domain" description="Fe2OG dioxygenase" evidence="2">
    <location>
        <begin position="123"/>
        <end position="221"/>
    </location>
</feature>
<reference evidence="3 4" key="1">
    <citation type="journal article" date="2019" name="Int. J. Syst. Evol. Microbiol.">
        <title>The Global Catalogue of Microorganisms (GCM) 10K type strain sequencing project: providing services to taxonomists for standard genome sequencing and annotation.</title>
        <authorList>
            <consortium name="The Broad Institute Genomics Platform"/>
            <consortium name="The Broad Institute Genome Sequencing Center for Infectious Disease"/>
            <person name="Wu L."/>
            <person name="Ma J."/>
        </authorList>
    </citation>
    <scope>NUCLEOTIDE SEQUENCE [LARGE SCALE GENOMIC DNA]</scope>
    <source>
        <strain evidence="3 4">JCM 16009</strain>
    </source>
</reference>
<dbReference type="PROSITE" id="PS51471">
    <property type="entry name" value="FE2OG_OXY"/>
    <property type="match status" value="1"/>
</dbReference>
<sequence>MHFRRTLDHMSHQQSLFSPTVTEPIDHERTGGLDVAVDTTFGTAERVDLDETSWITHVPGWLTGDDELMRLLMTNAPWEQRSRWMYNRRVQEPRLTAEYPVVAQAPHPVLHHLTGELSRQFGVPYSRLWMNWYRDQDDGTSWHADRPVDRLDTAVIPVLSLGATRRFLIKPNGGGRSTVIVTRGGDLVVMGGRCQKDYKHSVPKQRTPAGPRLSLNFSPETAPQIA</sequence>
<dbReference type="InterPro" id="IPR005123">
    <property type="entry name" value="Oxoglu/Fe-dep_dioxygenase_dom"/>
</dbReference>
<protein>
    <submittedName>
        <fullName evidence="3">Alpha-ketoglutarate-dependent dioxygenase AlkB</fullName>
    </submittedName>
</protein>
<keyword evidence="3" id="KW-0560">Oxidoreductase</keyword>
<name>A0ABN2N6M8_9PSEU</name>
<dbReference type="SUPFAM" id="SSF51197">
    <property type="entry name" value="Clavaminate synthase-like"/>
    <property type="match status" value="1"/>
</dbReference>
<evidence type="ECO:0000256" key="1">
    <source>
        <dbReference type="SAM" id="MobiDB-lite"/>
    </source>
</evidence>
<dbReference type="GO" id="GO:0051213">
    <property type="term" value="F:dioxygenase activity"/>
    <property type="evidence" value="ECO:0007669"/>
    <property type="project" value="UniProtKB-KW"/>
</dbReference>
<dbReference type="InterPro" id="IPR027450">
    <property type="entry name" value="AlkB-like"/>
</dbReference>
<organism evidence="3 4">
    <name type="scientific">Pseudonocardia ailaonensis</name>
    <dbReference type="NCBI Taxonomy" id="367279"/>
    <lineage>
        <taxon>Bacteria</taxon>
        <taxon>Bacillati</taxon>
        <taxon>Actinomycetota</taxon>
        <taxon>Actinomycetes</taxon>
        <taxon>Pseudonocardiales</taxon>
        <taxon>Pseudonocardiaceae</taxon>
        <taxon>Pseudonocardia</taxon>
    </lineage>
</organism>
<dbReference type="Pfam" id="PF13532">
    <property type="entry name" value="2OG-FeII_Oxy_2"/>
    <property type="match status" value="1"/>
</dbReference>